<feature type="non-terminal residue" evidence="2">
    <location>
        <position position="1"/>
    </location>
</feature>
<gene>
    <name evidence="2" type="ORF">F5X68DRAFT_240440</name>
</gene>
<comment type="caution">
    <text evidence="2">The sequence shown here is derived from an EMBL/GenBank/DDBJ whole genome shotgun (WGS) entry which is preliminary data.</text>
</comment>
<keyword evidence="3" id="KW-1185">Reference proteome</keyword>
<feature type="region of interest" description="Disordered" evidence="1">
    <location>
        <begin position="60"/>
        <end position="84"/>
    </location>
</feature>
<sequence>LRCFHVRFKSPTYSASKSVRHLHECQQQHTTSDNTTHGLEGRHIALAAGSIAIAAAAVSRRTRPSRSFSGPTPSTADDDNSLHDRRFPERVIARLTHDHGSGESRGRDIVAGNGVQARLEHDVQLAHVHAHVGEIVVVVAVTNANRLNRAPGVGESGGVDVVVAVLAVNVVDVRLHGVAGIGDCEDTCGGAARRWAEHFDALGRDGANEEEGESGDH</sequence>
<dbReference type="EMBL" id="JAGSXJ010000012">
    <property type="protein sequence ID" value="KAH6686970.1"/>
    <property type="molecule type" value="Genomic_DNA"/>
</dbReference>
<protein>
    <submittedName>
        <fullName evidence="2">Uncharacterized protein</fullName>
    </submittedName>
</protein>
<feature type="non-terminal residue" evidence="2">
    <location>
        <position position="217"/>
    </location>
</feature>
<reference evidence="2" key="1">
    <citation type="journal article" date="2021" name="Nat. Commun.">
        <title>Genetic determinants of endophytism in the Arabidopsis root mycobiome.</title>
        <authorList>
            <person name="Mesny F."/>
            <person name="Miyauchi S."/>
            <person name="Thiergart T."/>
            <person name="Pickel B."/>
            <person name="Atanasova L."/>
            <person name="Karlsson M."/>
            <person name="Huettel B."/>
            <person name="Barry K.W."/>
            <person name="Haridas S."/>
            <person name="Chen C."/>
            <person name="Bauer D."/>
            <person name="Andreopoulos W."/>
            <person name="Pangilinan J."/>
            <person name="LaButti K."/>
            <person name="Riley R."/>
            <person name="Lipzen A."/>
            <person name="Clum A."/>
            <person name="Drula E."/>
            <person name="Henrissat B."/>
            <person name="Kohler A."/>
            <person name="Grigoriev I.V."/>
            <person name="Martin F.M."/>
            <person name="Hacquard S."/>
        </authorList>
    </citation>
    <scope>NUCLEOTIDE SEQUENCE</scope>
    <source>
        <strain evidence="2">MPI-SDFR-AT-0117</strain>
    </source>
</reference>
<organism evidence="2 3">
    <name type="scientific">Plectosphaerella plurivora</name>
    <dbReference type="NCBI Taxonomy" id="936078"/>
    <lineage>
        <taxon>Eukaryota</taxon>
        <taxon>Fungi</taxon>
        <taxon>Dikarya</taxon>
        <taxon>Ascomycota</taxon>
        <taxon>Pezizomycotina</taxon>
        <taxon>Sordariomycetes</taxon>
        <taxon>Hypocreomycetidae</taxon>
        <taxon>Glomerellales</taxon>
        <taxon>Plectosphaerellaceae</taxon>
        <taxon>Plectosphaerella</taxon>
    </lineage>
</organism>
<dbReference type="AlphaFoldDB" id="A0A9P8VBM7"/>
<feature type="compositionally biased region" description="Polar residues" evidence="1">
    <location>
        <begin position="65"/>
        <end position="75"/>
    </location>
</feature>
<evidence type="ECO:0000256" key="1">
    <source>
        <dbReference type="SAM" id="MobiDB-lite"/>
    </source>
</evidence>
<proteinExistence type="predicted"/>
<evidence type="ECO:0000313" key="3">
    <source>
        <dbReference type="Proteomes" id="UP000770015"/>
    </source>
</evidence>
<accession>A0A9P8VBM7</accession>
<dbReference type="Proteomes" id="UP000770015">
    <property type="component" value="Unassembled WGS sequence"/>
</dbReference>
<name>A0A9P8VBM7_9PEZI</name>
<evidence type="ECO:0000313" key="2">
    <source>
        <dbReference type="EMBL" id="KAH6686970.1"/>
    </source>
</evidence>